<accession>A0A3B0MK01</accession>
<dbReference type="EMBL" id="UIHC01000008">
    <property type="protein sequence ID" value="SUZ31407.1"/>
    <property type="molecule type" value="Genomic_DNA"/>
</dbReference>
<dbReference type="Proteomes" id="UP000272908">
    <property type="component" value="Unassembled WGS sequence"/>
</dbReference>
<dbReference type="InterPro" id="IPR036868">
    <property type="entry name" value="TusA-like_sf"/>
</dbReference>
<proteinExistence type="inferred from homology"/>
<dbReference type="RefSeq" id="WP_245963886.1">
    <property type="nucleotide sequence ID" value="NZ_UIHC01000008.1"/>
</dbReference>
<evidence type="ECO:0000259" key="2">
    <source>
        <dbReference type="PROSITE" id="PS01148"/>
    </source>
</evidence>
<dbReference type="SUPFAM" id="SSF64307">
    <property type="entry name" value="SirA-like"/>
    <property type="match status" value="1"/>
</dbReference>
<reference evidence="4" key="1">
    <citation type="submission" date="2018-08" db="EMBL/GenBank/DDBJ databases">
        <authorList>
            <person name="Rodrigo-Torres L."/>
            <person name="Arahal R. D."/>
            <person name="Lucena T."/>
        </authorList>
    </citation>
    <scope>NUCLEOTIDE SEQUENCE [LARGE SCALE GENOMIC DNA]</scope>
    <source>
        <strain evidence="4">CECT 7235</strain>
    </source>
</reference>
<protein>
    <submittedName>
        <fullName evidence="3">Sulfurtransferase TusA</fullName>
        <ecNumber evidence="3">2.8.1.-</ecNumber>
    </submittedName>
</protein>
<dbReference type="InterPro" id="IPR001455">
    <property type="entry name" value="TusA-like"/>
</dbReference>
<dbReference type="AlphaFoldDB" id="A0A3B0MK01"/>
<comment type="similarity">
    <text evidence="1">Belongs to the sulfur carrier protein TusA family.</text>
</comment>
<organism evidence="3 4">
    <name type="scientific">Roseinatronobacter ekhonensis</name>
    <dbReference type="NCBI Taxonomy" id="254356"/>
    <lineage>
        <taxon>Bacteria</taxon>
        <taxon>Pseudomonadati</taxon>
        <taxon>Pseudomonadota</taxon>
        <taxon>Alphaproteobacteria</taxon>
        <taxon>Rhodobacterales</taxon>
        <taxon>Paracoccaceae</taxon>
        <taxon>Roseinatronobacter</taxon>
    </lineage>
</organism>
<keyword evidence="4" id="KW-1185">Reference proteome</keyword>
<name>A0A3B0MK01_9RHOB</name>
<dbReference type="PROSITE" id="PS01148">
    <property type="entry name" value="UPF0033"/>
    <property type="match status" value="1"/>
</dbReference>
<keyword evidence="3" id="KW-0808">Transferase</keyword>
<evidence type="ECO:0000313" key="3">
    <source>
        <dbReference type="EMBL" id="SUZ31407.1"/>
    </source>
</evidence>
<feature type="domain" description="UPF0033" evidence="2">
    <location>
        <begin position="17"/>
        <end position="41"/>
    </location>
</feature>
<dbReference type="EC" id="2.8.1.-" evidence="3"/>
<evidence type="ECO:0000256" key="1">
    <source>
        <dbReference type="ARBA" id="ARBA00008984"/>
    </source>
</evidence>
<sequence>MGAGLPYIRAMDGDHILDARGLRCPLPVLRARKALLALPPGAVLHVLADDPVAVVDLPHFCAEAGHDLLEQADQDRAQRYIIRRGPKAR</sequence>
<dbReference type="PANTHER" id="PTHR33279:SF6">
    <property type="entry name" value="SULFUR CARRIER PROTEIN YEDF-RELATED"/>
    <property type="match status" value="1"/>
</dbReference>
<evidence type="ECO:0000313" key="4">
    <source>
        <dbReference type="Proteomes" id="UP000272908"/>
    </source>
</evidence>
<gene>
    <name evidence="3" type="primary">tusA</name>
    <name evidence="3" type="ORF">ROE7235_01150</name>
</gene>
<dbReference type="Gene3D" id="3.30.110.40">
    <property type="entry name" value="TusA-like domain"/>
    <property type="match status" value="1"/>
</dbReference>
<dbReference type="CDD" id="cd00291">
    <property type="entry name" value="SirA_YedF_YeeD"/>
    <property type="match status" value="1"/>
</dbReference>
<dbReference type="PANTHER" id="PTHR33279">
    <property type="entry name" value="SULFUR CARRIER PROTEIN YEDF-RELATED"/>
    <property type="match status" value="1"/>
</dbReference>
<dbReference type="Pfam" id="PF01206">
    <property type="entry name" value="TusA"/>
    <property type="match status" value="1"/>
</dbReference>
<dbReference type="GO" id="GO:0016740">
    <property type="term" value="F:transferase activity"/>
    <property type="evidence" value="ECO:0007669"/>
    <property type="project" value="UniProtKB-KW"/>
</dbReference>